<name>A0ABX0RUP9_9GAMM</name>
<proteinExistence type="predicted"/>
<comment type="caution">
    <text evidence="2">The sequence shown here is derived from an EMBL/GenBank/DDBJ whole genome shotgun (WGS) entry which is preliminary data.</text>
</comment>
<protein>
    <submittedName>
        <fullName evidence="2">Alpha/beta hydrolase</fullName>
    </submittedName>
</protein>
<dbReference type="PRINTS" id="PR00111">
    <property type="entry name" value="ABHYDROLASE"/>
</dbReference>
<dbReference type="InterPro" id="IPR029058">
    <property type="entry name" value="AB_hydrolase_fold"/>
</dbReference>
<dbReference type="SUPFAM" id="SSF53474">
    <property type="entry name" value="alpha/beta-Hydrolases"/>
    <property type="match status" value="1"/>
</dbReference>
<dbReference type="InterPro" id="IPR050228">
    <property type="entry name" value="Carboxylesterase_BioH"/>
</dbReference>
<keyword evidence="2" id="KW-0378">Hydrolase</keyword>
<dbReference type="Pfam" id="PF12697">
    <property type="entry name" value="Abhydrolase_6"/>
    <property type="match status" value="1"/>
</dbReference>
<dbReference type="PANTHER" id="PTHR43194:SF2">
    <property type="entry name" value="PEROXISOMAL MEMBRANE PROTEIN LPX1"/>
    <property type="match status" value="1"/>
</dbReference>
<dbReference type="GO" id="GO:0016787">
    <property type="term" value="F:hydrolase activity"/>
    <property type="evidence" value="ECO:0007669"/>
    <property type="project" value="UniProtKB-KW"/>
</dbReference>
<evidence type="ECO:0000259" key="1">
    <source>
        <dbReference type="Pfam" id="PF12697"/>
    </source>
</evidence>
<sequence>MRAPVLLVHGLFGSLSSPGILAPFGKQCVYAPDLIGYGQCQKQGNNGWTLNDQADHLADFIDERKCGPVHLAGHSVGGAVAVLMAVSHPDLVSSLTLIEGNLTLNDAFWSQKISGQSLDEIQTEVSVFRADVAAWIAGAGVSPTDFAIETATAWLDNQPVSTLRKQARAVVAATGEESYLEGLRHILSSLTPVHLISGERSQSGWHVPAWLRERATTNTVIPETGHLMMIERPEEFARAVLNNL</sequence>
<organism evidence="2 3">
    <name type="scientific">Candidatus Pantoea communis</name>
    <dbReference type="NCBI Taxonomy" id="2608354"/>
    <lineage>
        <taxon>Bacteria</taxon>
        <taxon>Pseudomonadati</taxon>
        <taxon>Pseudomonadota</taxon>
        <taxon>Gammaproteobacteria</taxon>
        <taxon>Enterobacterales</taxon>
        <taxon>Erwiniaceae</taxon>
        <taxon>Pantoea</taxon>
    </lineage>
</organism>
<dbReference type="Proteomes" id="UP001515780">
    <property type="component" value="Unassembled WGS sequence"/>
</dbReference>
<gene>
    <name evidence="2" type="ORF">F3J37_21830</name>
</gene>
<evidence type="ECO:0000313" key="3">
    <source>
        <dbReference type="Proteomes" id="UP001515780"/>
    </source>
</evidence>
<dbReference type="Gene3D" id="3.40.50.1820">
    <property type="entry name" value="alpha/beta hydrolase"/>
    <property type="match status" value="1"/>
</dbReference>
<accession>A0ABX0RUP9</accession>
<dbReference type="InterPro" id="IPR000073">
    <property type="entry name" value="AB_hydrolase_1"/>
</dbReference>
<feature type="domain" description="AB hydrolase-1" evidence="1">
    <location>
        <begin position="5"/>
        <end position="239"/>
    </location>
</feature>
<dbReference type="EMBL" id="VWXC01000020">
    <property type="protein sequence ID" value="NIG21315.1"/>
    <property type="molecule type" value="Genomic_DNA"/>
</dbReference>
<dbReference type="PANTHER" id="PTHR43194">
    <property type="entry name" value="HYDROLASE ALPHA/BETA FOLD FAMILY"/>
    <property type="match status" value="1"/>
</dbReference>
<reference evidence="2 3" key="1">
    <citation type="journal article" date="2019" name="bioRxiv">
        <title>Bacteria contribute to plant secondary compound degradation in a generalist herbivore system.</title>
        <authorList>
            <person name="Francoeur C.B."/>
            <person name="Khadempour L."/>
            <person name="Moreira-Soto R.D."/>
            <person name="Gotting K."/>
            <person name="Book A.J."/>
            <person name="Pinto-Tomas A.A."/>
            <person name="Keefover-Ring K."/>
            <person name="Currie C.R."/>
        </authorList>
    </citation>
    <scope>NUCLEOTIDE SEQUENCE [LARGE SCALE GENOMIC DNA]</scope>
    <source>
        <strain evidence="2">Al-1710</strain>
    </source>
</reference>
<dbReference type="RefSeq" id="WP_166935757.1">
    <property type="nucleotide sequence ID" value="NZ_VWXC01000020.1"/>
</dbReference>
<evidence type="ECO:0000313" key="2">
    <source>
        <dbReference type="EMBL" id="NIG21315.1"/>
    </source>
</evidence>
<keyword evidence="3" id="KW-1185">Reference proteome</keyword>